<dbReference type="EMBL" id="JBHTOH010000093">
    <property type="protein sequence ID" value="MFD1412112.1"/>
    <property type="molecule type" value="Genomic_DNA"/>
</dbReference>
<evidence type="ECO:0008006" key="3">
    <source>
        <dbReference type="Google" id="ProtNLM"/>
    </source>
</evidence>
<name>A0ABW4BSZ3_9LACO</name>
<sequence>MDNQLLLAVFATTPRRYKAIFYGLAGKQTVSNLLALRDYGLLNYFHLYPKLSQQEFQAQLVSLQQAGWLQLDQTDATAVLTSAGELICQQNNLARQWPQAYDYWQFGDWQLQWQRLLLGVQVVSNRWHQVQQYQPLTESYQVQRELRIWWRYWAQHDWQSFKGELQTSLTELPETAGTLLANSFSSSSFPGLTSQHLAQLRSQSLLRLQLAQINSLGLLLQVLKQNPSQWPLLNSLLPAPKSPLSRSAWQTYQQVLAGQSWSEIERQRRIKASTLKEHLLIAAILMPNFPFENATIQWLKHEDEHGFFANHLTSLEKGTLKK</sequence>
<keyword evidence="2" id="KW-1185">Reference proteome</keyword>
<organism evidence="1 2">
    <name type="scientific">Lapidilactobacillus gannanensis</name>
    <dbReference type="NCBI Taxonomy" id="2486002"/>
    <lineage>
        <taxon>Bacteria</taxon>
        <taxon>Bacillati</taxon>
        <taxon>Bacillota</taxon>
        <taxon>Bacilli</taxon>
        <taxon>Lactobacillales</taxon>
        <taxon>Lactobacillaceae</taxon>
        <taxon>Lapidilactobacillus</taxon>
    </lineage>
</organism>
<reference evidence="2" key="1">
    <citation type="journal article" date="2019" name="Int. J. Syst. Evol. Microbiol.">
        <title>The Global Catalogue of Microorganisms (GCM) 10K type strain sequencing project: providing services to taxonomists for standard genome sequencing and annotation.</title>
        <authorList>
            <consortium name="The Broad Institute Genomics Platform"/>
            <consortium name="The Broad Institute Genome Sequencing Center for Infectious Disease"/>
            <person name="Wu L."/>
            <person name="Ma J."/>
        </authorList>
    </citation>
    <scope>NUCLEOTIDE SEQUENCE [LARGE SCALE GENOMIC DNA]</scope>
    <source>
        <strain evidence="2">CCM 8937</strain>
    </source>
</reference>
<dbReference type="Proteomes" id="UP001597191">
    <property type="component" value="Unassembled WGS sequence"/>
</dbReference>
<proteinExistence type="predicted"/>
<gene>
    <name evidence="1" type="ORF">ACFQ4R_11025</name>
</gene>
<evidence type="ECO:0000313" key="1">
    <source>
        <dbReference type="EMBL" id="MFD1412112.1"/>
    </source>
</evidence>
<evidence type="ECO:0000313" key="2">
    <source>
        <dbReference type="Proteomes" id="UP001597191"/>
    </source>
</evidence>
<comment type="caution">
    <text evidence="1">The sequence shown here is derived from an EMBL/GenBank/DDBJ whole genome shotgun (WGS) entry which is preliminary data.</text>
</comment>
<accession>A0ABW4BSZ3</accession>
<dbReference type="RefSeq" id="WP_125648616.1">
    <property type="nucleotide sequence ID" value="NZ_JBHTOH010000093.1"/>
</dbReference>
<protein>
    <recommendedName>
        <fullName evidence="3">Helicase Helix-turn-helix domain-containing protein</fullName>
    </recommendedName>
</protein>